<evidence type="ECO:0000256" key="4">
    <source>
        <dbReference type="ARBA" id="ARBA00022723"/>
    </source>
</evidence>
<dbReference type="SUPFAM" id="SSF63411">
    <property type="entry name" value="LuxS/MPP-like metallohydrolase"/>
    <property type="match status" value="3"/>
</dbReference>
<name>A0ABS0TIJ9_9FLAO</name>
<dbReference type="InterPro" id="IPR011765">
    <property type="entry name" value="Pept_M16_N"/>
</dbReference>
<comment type="cofactor">
    <cofactor evidence="1">
        <name>Zn(2+)</name>
        <dbReference type="ChEBI" id="CHEBI:29105"/>
    </cofactor>
</comment>
<dbReference type="InterPro" id="IPR007863">
    <property type="entry name" value="Peptidase_M16_C"/>
</dbReference>
<evidence type="ECO:0000256" key="1">
    <source>
        <dbReference type="ARBA" id="ARBA00001947"/>
    </source>
</evidence>
<evidence type="ECO:0000256" key="7">
    <source>
        <dbReference type="ARBA" id="ARBA00023049"/>
    </source>
</evidence>
<dbReference type="Proteomes" id="UP000635665">
    <property type="component" value="Unassembled WGS sequence"/>
</dbReference>
<accession>A0ABS0TIJ9</accession>
<evidence type="ECO:0000256" key="5">
    <source>
        <dbReference type="ARBA" id="ARBA00022801"/>
    </source>
</evidence>
<dbReference type="PANTHER" id="PTHR43690">
    <property type="entry name" value="NARDILYSIN"/>
    <property type="match status" value="1"/>
</dbReference>
<evidence type="ECO:0000256" key="2">
    <source>
        <dbReference type="ARBA" id="ARBA00007261"/>
    </source>
</evidence>
<evidence type="ECO:0000259" key="9">
    <source>
        <dbReference type="Pfam" id="PF00675"/>
    </source>
</evidence>
<evidence type="ECO:0000256" key="8">
    <source>
        <dbReference type="RuleBase" id="RU004447"/>
    </source>
</evidence>
<evidence type="ECO:0000313" key="12">
    <source>
        <dbReference type="Proteomes" id="UP000635665"/>
    </source>
</evidence>
<evidence type="ECO:0000256" key="6">
    <source>
        <dbReference type="ARBA" id="ARBA00022833"/>
    </source>
</evidence>
<dbReference type="PANTHER" id="PTHR43690:SF34">
    <property type="entry name" value="ZINC PROTEASE PQQL-LIKE"/>
    <property type="match status" value="1"/>
</dbReference>
<dbReference type="InterPro" id="IPR050626">
    <property type="entry name" value="Peptidase_M16"/>
</dbReference>
<dbReference type="Gene3D" id="3.30.830.10">
    <property type="entry name" value="Metalloenzyme, LuxS/M16 peptidase-like"/>
    <property type="match status" value="4"/>
</dbReference>
<feature type="domain" description="Peptidase M16 C-terminal" evidence="10">
    <location>
        <begin position="200"/>
        <end position="379"/>
    </location>
</feature>
<keyword evidence="6" id="KW-0862">Zinc</keyword>
<evidence type="ECO:0000313" key="11">
    <source>
        <dbReference type="EMBL" id="MBI6120892.1"/>
    </source>
</evidence>
<dbReference type="RefSeq" id="WP_198639121.1">
    <property type="nucleotide sequence ID" value="NZ_JAEHNY010000012.1"/>
</dbReference>
<feature type="domain" description="Peptidase M16 C-terminal" evidence="10">
    <location>
        <begin position="711"/>
        <end position="859"/>
    </location>
</feature>
<dbReference type="InterPro" id="IPR001431">
    <property type="entry name" value="Pept_M16_Zn_BS"/>
</dbReference>
<keyword evidence="4" id="KW-0479">Metal-binding</keyword>
<dbReference type="InterPro" id="IPR011249">
    <property type="entry name" value="Metalloenz_LuxS/M16"/>
</dbReference>
<feature type="domain" description="Peptidase M16 N-terminal" evidence="9">
    <location>
        <begin position="41"/>
        <end position="179"/>
    </location>
</feature>
<comment type="similarity">
    <text evidence="2 8">Belongs to the peptidase M16 family.</text>
</comment>
<proteinExistence type="inferred from homology"/>
<keyword evidence="12" id="KW-1185">Reference proteome</keyword>
<keyword evidence="7" id="KW-0482">Metalloprotease</keyword>
<gene>
    <name evidence="11" type="ORF">I6U50_12760</name>
</gene>
<dbReference type="EMBL" id="JAEHNY010000012">
    <property type="protein sequence ID" value="MBI6120892.1"/>
    <property type="molecule type" value="Genomic_DNA"/>
</dbReference>
<sequence length="931" mass="106712">MLQKIITLIVICISFVGKAQELKSNPSLVIDSLDNGLTYYLYETDEVKNRAIFRLFLKAGSLQETDNQRGLAHFMEHMAFNGTVNFPGNRITDFLESKGAKFGHDLNAHTSYSETIYKLQLPTGDKDLVDSTLTILADWSNGIVLDSLEIEKERGVVLSEWLSKQNAKQETQDAFLNLLLNDSRYSKRKVIGDTTTLRNFKRSDLVDYYKKWYDPNLMAVAIAGDFDLEEVEALIKSKFSGITSQKTEQQIFNIQDFENSNYEIVTDKGTKDIELTGVQLIDPYRDIKTEEDFVAYLKKNILNDLFRERFGNLSFDNPSYKSGSISLGNYFPVKAALMTSVDLKSSAIEEGLEEYFYHVEQIFNYGFTQSEIKKVKKQLLKSLDNSNQEDEKPSAGIMVKEMYQNFYYGNAVITQKEEFRLTKKYLKSIDSLNLKKELERIYQPTKTKYLLTAKDELKDSLPNIATLKKIRDVDLIEVKPFYRDLNVPEKLIARKPNPGSIISEKLIEEIDAKEFTLSNGVRLIYKKTDLDENNILLSGFRKGGYYALQEKDYVNGIYSTPIISLSGYGDFSREALSQFLAGSSAKATMLADKTRTGFYASSDLEDKKTLFELLYLKWTSPKVDADLFAQVKERTIESKKNEDLSPSQIFAREIKQMLRGDDYVTRSLSAEIIEKNLKESEVISVYNHFFGNADGYTMVLISDKPFDFFREAVTNYLAALPSGKVSLDYKYKLKNKLKEDEKLIKRTGESPKASVSLVYQQSDTIGFLPKRDLENVVVKDIIRSRLLKELREEMGAVYSVGVSSSSTLQPSDLSRQSVNFLCEPQRAQELIERTKDILSKLASQEISIEEDLNKIKTNLLKVDNLLRQRNTYWTKAIREHYFNKYPNWNAVVNYQERVQALDEGEIADRIKAYFIDSPTIEAILYPKETNL</sequence>
<protein>
    <submittedName>
        <fullName evidence="11">Insulinase family protein</fullName>
    </submittedName>
</protein>
<dbReference type="Pfam" id="PF05193">
    <property type="entry name" value="Peptidase_M16_C"/>
    <property type="match status" value="2"/>
</dbReference>
<keyword evidence="3" id="KW-0645">Protease</keyword>
<keyword evidence="5" id="KW-0378">Hydrolase</keyword>
<evidence type="ECO:0000256" key="3">
    <source>
        <dbReference type="ARBA" id="ARBA00022670"/>
    </source>
</evidence>
<reference evidence="11 12" key="1">
    <citation type="submission" date="2020-12" db="EMBL/GenBank/DDBJ databases">
        <title>Salegentibacter orientalis sp. nov., isolated from costal sediment.</title>
        <authorList>
            <person name="Lian F.-B."/>
        </authorList>
    </citation>
    <scope>NUCLEOTIDE SEQUENCE [LARGE SCALE GENOMIC DNA]</scope>
    <source>
        <strain evidence="11 12">F60176</strain>
    </source>
</reference>
<comment type="caution">
    <text evidence="11">The sequence shown here is derived from an EMBL/GenBank/DDBJ whole genome shotgun (WGS) entry which is preliminary data.</text>
</comment>
<dbReference type="Pfam" id="PF00675">
    <property type="entry name" value="Peptidase_M16"/>
    <property type="match status" value="1"/>
</dbReference>
<dbReference type="PROSITE" id="PS00143">
    <property type="entry name" value="INSULINASE"/>
    <property type="match status" value="1"/>
</dbReference>
<evidence type="ECO:0000259" key="10">
    <source>
        <dbReference type="Pfam" id="PF05193"/>
    </source>
</evidence>
<organism evidence="11 12">
    <name type="scientific">Salegentibacter maritimus</name>
    <dbReference type="NCBI Taxonomy" id="2794347"/>
    <lineage>
        <taxon>Bacteria</taxon>
        <taxon>Pseudomonadati</taxon>
        <taxon>Bacteroidota</taxon>
        <taxon>Flavobacteriia</taxon>
        <taxon>Flavobacteriales</taxon>
        <taxon>Flavobacteriaceae</taxon>
        <taxon>Salegentibacter</taxon>
    </lineage>
</organism>